<dbReference type="EMBL" id="CABPRJ010000963">
    <property type="protein sequence ID" value="VVC33141.1"/>
    <property type="molecule type" value="Genomic_DNA"/>
</dbReference>
<organism evidence="1 2">
    <name type="scientific">Cinara cedri</name>
    <dbReference type="NCBI Taxonomy" id="506608"/>
    <lineage>
        <taxon>Eukaryota</taxon>
        <taxon>Metazoa</taxon>
        <taxon>Ecdysozoa</taxon>
        <taxon>Arthropoda</taxon>
        <taxon>Hexapoda</taxon>
        <taxon>Insecta</taxon>
        <taxon>Pterygota</taxon>
        <taxon>Neoptera</taxon>
        <taxon>Paraneoptera</taxon>
        <taxon>Hemiptera</taxon>
        <taxon>Sternorrhyncha</taxon>
        <taxon>Aphidomorpha</taxon>
        <taxon>Aphidoidea</taxon>
        <taxon>Aphididae</taxon>
        <taxon>Lachninae</taxon>
        <taxon>Cinara</taxon>
    </lineage>
</organism>
<evidence type="ECO:0000313" key="2">
    <source>
        <dbReference type="Proteomes" id="UP000325440"/>
    </source>
</evidence>
<dbReference type="AlphaFoldDB" id="A0A5E4MNN8"/>
<protein>
    <submittedName>
        <fullName evidence="1">Uncharacterized protein</fullName>
    </submittedName>
</protein>
<proteinExistence type="predicted"/>
<sequence>MASRKATETAQAISWLMPNVRGPYKCKRTLLANVVSMRDEREAISDTWQARWDEDTKGRWTQRLMPNIKRWTSKPPMATSSHITQALTGHGCFRSYLKRMKRAEDNTCCYCLNPDTMKYTISEFAKWNTERDPMALLLRHPVRAEDAKDLLCGPPTADLPDDPAARAAIQK</sequence>
<dbReference type="OrthoDB" id="6618110at2759"/>
<keyword evidence="2" id="KW-1185">Reference proteome</keyword>
<accession>A0A5E4MNN8</accession>
<reference evidence="1 2" key="1">
    <citation type="submission" date="2019-08" db="EMBL/GenBank/DDBJ databases">
        <authorList>
            <person name="Alioto T."/>
            <person name="Alioto T."/>
            <person name="Gomez Garrido J."/>
        </authorList>
    </citation>
    <scope>NUCLEOTIDE SEQUENCE [LARGE SCALE GENOMIC DNA]</scope>
</reference>
<name>A0A5E4MNN8_9HEMI</name>
<gene>
    <name evidence="1" type="ORF">CINCED_3A014497</name>
</gene>
<dbReference type="Proteomes" id="UP000325440">
    <property type="component" value="Unassembled WGS sequence"/>
</dbReference>
<evidence type="ECO:0000313" key="1">
    <source>
        <dbReference type="EMBL" id="VVC33141.1"/>
    </source>
</evidence>